<sequence length="948" mass="104420">MAGSTSLPPLFLPLILILLYAALPTHAFGAGNIASISKIEGANWRHGDIEDTLLQLVMASSMGGKKFDSMTIKRIYFGNWLRDYSQAIDVGSLKYVEGPTIRLILWILSFMTFGYGTGAFEVTQERLGCYRPEEHIDNPKDYADGEDARGYDHRLRGPVDEQIELAIDPQTGMKNYIANEHIPQISSGDNMHTSAGLVRDLFRRSIDLGRSYARSRNKADLHEALRLMGTGLHCLEDFSAHSNYTELALIAMGETMIFPHVGAYTEVDIQGRRVFPLVTGTFGGVDFLHSVLGEFSDKATQSEIEQLEGAINSAADQAAQGNGVHSRIRELLNRLHIGGADELDSQATELENKSKAKASEGQRGKAWGLNNNGDEIRAQIYPFLEWHDKIMSAINEAIESIPGLTVIVEKLSEAVSIFVFSLMAPFLMPIIQQVKVELSTGSSEVIGSSKNLQFIVFTDHQSSNPTHSMLSKDHFTNILNEPAGKVASEVVKFVVPMLMAAWDDPHSDVEHTLNEIVGVFHHPAFADGSDGRGGLEGRRKMFDVVRQWWGEKDESEREFLRHALSREGVEQGKNHKEGQHDSGHGCGKPIHRVKPKKDGGEFGVAEDMGKAMGSALEEALSGGQGGGSGSGFGGLLGGIAGAAFGGYMAGQMSGSGGGGDGESRSSGFQEVRERGFGGQERGIERSYEQVGGEGRYEERSYQKPAAHGDTAAYLRSHAYGTGEGRNYYETGTSYESHNTPSYESHSTPSYESHTTAGYGEARGMPGAFESHGGGHSEGQESRSSSRHVQSTGGYSSETHHTSYTSNVSHQSSSRSGYTSHETRVEHQGYGGRGEGEHERRQKVNQEYLGDEQGGGYYTERRYIKHHSGEERVEHGRYKKSGSGDEEETRHRRRGSGDEEDEEEDEYERKKREKKERKRREKESARRESGSGDEYYGSGDEHSRHRRYS</sequence>
<dbReference type="PANTHER" id="PTHR14905:SF11">
    <property type="entry name" value="TINC (EUROFUNG)"/>
    <property type="match status" value="1"/>
</dbReference>
<reference evidence="3 4" key="1">
    <citation type="submission" date="2024-02" db="EMBL/GenBank/DDBJ databases">
        <title>Discinaceae phylogenomics.</title>
        <authorList>
            <person name="Dirks A.C."/>
            <person name="James T.Y."/>
        </authorList>
    </citation>
    <scope>NUCLEOTIDE SEQUENCE [LARGE SCALE GENOMIC DNA]</scope>
    <source>
        <strain evidence="3 4">ACD0624</strain>
    </source>
</reference>
<feature type="region of interest" description="Disordered" evidence="1">
    <location>
        <begin position="730"/>
        <end position="948"/>
    </location>
</feature>
<feature type="compositionally biased region" description="Basic and acidic residues" evidence="1">
    <location>
        <begin position="858"/>
        <end position="875"/>
    </location>
</feature>
<evidence type="ECO:0000313" key="4">
    <source>
        <dbReference type="Proteomes" id="UP001447188"/>
    </source>
</evidence>
<feature type="compositionally biased region" description="Polar residues" evidence="1">
    <location>
        <begin position="806"/>
        <end position="819"/>
    </location>
</feature>
<feature type="compositionally biased region" description="Basic residues" evidence="1">
    <location>
        <begin position="910"/>
        <end position="919"/>
    </location>
</feature>
<dbReference type="InterPro" id="IPR010816">
    <property type="entry name" value="Het-C"/>
</dbReference>
<feature type="region of interest" description="Disordered" evidence="1">
    <location>
        <begin position="653"/>
        <end position="708"/>
    </location>
</feature>
<dbReference type="EMBL" id="JBBBZM010000046">
    <property type="protein sequence ID" value="KAL0636618.1"/>
    <property type="molecule type" value="Genomic_DNA"/>
</dbReference>
<comment type="caution">
    <text evidence="3">The sequence shown here is derived from an EMBL/GenBank/DDBJ whole genome shotgun (WGS) entry which is preliminary data.</text>
</comment>
<organism evidence="3 4">
    <name type="scientific">Discina gigas</name>
    <dbReference type="NCBI Taxonomy" id="1032678"/>
    <lineage>
        <taxon>Eukaryota</taxon>
        <taxon>Fungi</taxon>
        <taxon>Dikarya</taxon>
        <taxon>Ascomycota</taxon>
        <taxon>Pezizomycotina</taxon>
        <taxon>Pezizomycetes</taxon>
        <taxon>Pezizales</taxon>
        <taxon>Discinaceae</taxon>
        <taxon>Discina</taxon>
    </lineage>
</organism>
<evidence type="ECO:0000313" key="3">
    <source>
        <dbReference type="EMBL" id="KAL0636618.1"/>
    </source>
</evidence>
<proteinExistence type="predicted"/>
<keyword evidence="4" id="KW-1185">Reference proteome</keyword>
<feature type="compositionally biased region" description="Polar residues" evidence="1">
    <location>
        <begin position="730"/>
        <end position="755"/>
    </location>
</feature>
<name>A0ABR3GL60_9PEZI</name>
<dbReference type="Pfam" id="PF07217">
    <property type="entry name" value="Het-C"/>
    <property type="match status" value="1"/>
</dbReference>
<evidence type="ECO:0000256" key="2">
    <source>
        <dbReference type="SAM" id="SignalP"/>
    </source>
</evidence>
<evidence type="ECO:0000256" key="1">
    <source>
        <dbReference type="SAM" id="MobiDB-lite"/>
    </source>
</evidence>
<feature type="compositionally biased region" description="Basic and acidic residues" evidence="1">
    <location>
        <begin position="920"/>
        <end position="929"/>
    </location>
</feature>
<evidence type="ECO:0008006" key="5">
    <source>
        <dbReference type="Google" id="ProtNLM"/>
    </source>
</evidence>
<gene>
    <name evidence="3" type="ORF">Q9L58_004347</name>
</gene>
<accession>A0ABR3GL60</accession>
<dbReference type="PANTHER" id="PTHR14905">
    <property type="entry name" value="NG37"/>
    <property type="match status" value="1"/>
</dbReference>
<feature type="compositionally biased region" description="Basic and acidic residues" evidence="1">
    <location>
        <begin position="833"/>
        <end position="843"/>
    </location>
</feature>
<feature type="signal peptide" evidence="2">
    <location>
        <begin position="1"/>
        <end position="27"/>
    </location>
</feature>
<dbReference type="Proteomes" id="UP001447188">
    <property type="component" value="Unassembled WGS sequence"/>
</dbReference>
<feature type="region of interest" description="Disordered" evidence="1">
    <location>
        <begin position="568"/>
        <end position="605"/>
    </location>
</feature>
<feature type="chain" id="PRO_5047364665" description="Het-C-domain-containing protein" evidence="2">
    <location>
        <begin position="28"/>
        <end position="948"/>
    </location>
</feature>
<protein>
    <recommendedName>
        <fullName evidence="5">Het-C-domain-containing protein</fullName>
    </recommendedName>
</protein>
<feature type="compositionally biased region" description="Basic and acidic residues" evidence="1">
    <location>
        <begin position="670"/>
        <end position="687"/>
    </location>
</feature>
<keyword evidence="2" id="KW-0732">Signal</keyword>
<dbReference type="InterPro" id="IPR052577">
    <property type="entry name" value="VWA7"/>
</dbReference>
<feature type="compositionally biased region" description="Basic and acidic residues" evidence="1">
    <location>
        <begin position="568"/>
        <end position="583"/>
    </location>
</feature>